<dbReference type="Pfam" id="PF04424">
    <property type="entry name" value="MINDY_DUB"/>
    <property type="match status" value="1"/>
</dbReference>
<comment type="subcellular location">
    <subcellularLocation>
        <location evidence="1">Membrane</location>
        <topology evidence="1">Multi-pass membrane protein</topology>
    </subcellularLocation>
</comment>
<dbReference type="GO" id="GO:1990380">
    <property type="term" value="F:K48-linked deubiquitinase activity"/>
    <property type="evidence" value="ECO:0007669"/>
    <property type="project" value="InterPro"/>
</dbReference>
<keyword evidence="3 6" id="KW-1133">Transmembrane helix</keyword>
<evidence type="ECO:0000259" key="8">
    <source>
        <dbReference type="Pfam" id="PF04424"/>
    </source>
</evidence>
<dbReference type="GO" id="GO:0071108">
    <property type="term" value="P:protein K48-linked deubiquitination"/>
    <property type="evidence" value="ECO:0007669"/>
    <property type="project" value="TreeGrafter"/>
</dbReference>
<dbReference type="InterPro" id="IPR033979">
    <property type="entry name" value="MINDY_domain"/>
</dbReference>
<keyword evidence="10" id="KW-1185">Reference proteome</keyword>
<feature type="domain" description="MINDY deubiquitinase" evidence="8">
    <location>
        <begin position="323"/>
        <end position="625"/>
    </location>
</feature>
<dbReference type="GO" id="GO:0071944">
    <property type="term" value="C:cell periphery"/>
    <property type="evidence" value="ECO:0007669"/>
    <property type="project" value="TreeGrafter"/>
</dbReference>
<dbReference type="AlphaFoldDB" id="A0A0L0NKB9"/>
<dbReference type="InterPro" id="IPR001104">
    <property type="entry name" value="3-oxo-5_a-steroid_4-DH_C"/>
</dbReference>
<evidence type="ECO:0000313" key="10">
    <source>
        <dbReference type="Proteomes" id="UP000036947"/>
    </source>
</evidence>
<feature type="compositionally biased region" description="Pro residues" evidence="5">
    <location>
        <begin position="766"/>
        <end position="776"/>
    </location>
</feature>
<feature type="compositionally biased region" description="Basic and acidic residues" evidence="5">
    <location>
        <begin position="676"/>
        <end position="685"/>
    </location>
</feature>
<protein>
    <submittedName>
        <fullName evidence="9">Uncharacterized protein C9.08c</fullName>
    </submittedName>
</protein>
<dbReference type="GO" id="GO:0005829">
    <property type="term" value="C:cytosol"/>
    <property type="evidence" value="ECO:0007669"/>
    <property type="project" value="TreeGrafter"/>
</dbReference>
<comment type="caution">
    <text evidence="9">The sequence shown here is derived from an EMBL/GenBank/DDBJ whole genome shotgun (WGS) entry which is preliminary data.</text>
</comment>
<keyword evidence="4 6" id="KW-0472">Membrane</keyword>
<evidence type="ECO:0000256" key="6">
    <source>
        <dbReference type="SAM" id="Phobius"/>
    </source>
</evidence>
<reference evidence="9 10" key="1">
    <citation type="journal article" date="2015" name="BMC Genomics">
        <title>The genome of the truffle-parasite Tolypocladium ophioglossoides and the evolution of antifungal peptaibiotics.</title>
        <authorList>
            <person name="Quandt C.A."/>
            <person name="Bushley K.E."/>
            <person name="Spatafora J.W."/>
        </authorList>
    </citation>
    <scope>NUCLEOTIDE SEQUENCE [LARGE SCALE GENOMIC DNA]</scope>
    <source>
        <strain evidence="9 10">CBS 100239</strain>
    </source>
</reference>
<keyword evidence="2 6" id="KW-0812">Transmembrane</keyword>
<feature type="compositionally biased region" description="Polar residues" evidence="5">
    <location>
        <begin position="142"/>
        <end position="170"/>
    </location>
</feature>
<evidence type="ECO:0000256" key="4">
    <source>
        <dbReference type="ARBA" id="ARBA00023136"/>
    </source>
</evidence>
<dbReference type="Pfam" id="PF02544">
    <property type="entry name" value="Steroid_dh"/>
    <property type="match status" value="1"/>
</dbReference>
<feature type="region of interest" description="Disordered" evidence="5">
    <location>
        <begin position="634"/>
        <end position="861"/>
    </location>
</feature>
<evidence type="ECO:0000313" key="9">
    <source>
        <dbReference type="EMBL" id="KND94572.1"/>
    </source>
</evidence>
<dbReference type="GO" id="GO:0016807">
    <property type="term" value="F:cysteine-type carboxypeptidase activity"/>
    <property type="evidence" value="ECO:0007669"/>
    <property type="project" value="TreeGrafter"/>
</dbReference>
<dbReference type="InterPro" id="IPR007518">
    <property type="entry name" value="MINDY"/>
</dbReference>
<evidence type="ECO:0000259" key="7">
    <source>
        <dbReference type="Pfam" id="PF02544"/>
    </source>
</evidence>
<accession>A0A0L0NKB9</accession>
<gene>
    <name evidence="9" type="ORF">TOPH_00792</name>
</gene>
<dbReference type="STRING" id="1163406.A0A0L0NKB9"/>
<dbReference type="GO" id="GO:0004843">
    <property type="term" value="F:cysteine-type deubiquitinase activity"/>
    <property type="evidence" value="ECO:0007669"/>
    <property type="project" value="InterPro"/>
</dbReference>
<sequence length="1177" mass="130720">MVTKELPHGDPPAPAAERSTTRPDDAPRNAWGDEPNDSVWEDVAPPIAAGVTGSQPTNRQDVPTALRPGQGLLSLAEDDDNNVWDEARRQASDGGTLEQVPDALKPCVNRAETNPFLKRKPLPSQNQVVPPVEPLSKLDVNEGTQSNNPWQTPIDTQNAPSGHPTPQKQTLLPGDSESDPWASNQVPALPAKPSPADRSPALLSLPSEEEPAWNDDSHADRGKMPAGKPPAATMPEELMEDQHVWDDIGSLDKGKGKVADVSADQSAQLDDWNLIDADSSSSPPRQPVEEAADAPEKPALPPRTEGERPRWIPSRQPVDGKSETYQVKNIRWHDDKSASNPRTSPILIQNKNGPCPLVALVNALTLTTPPDIPDTALVQILRSREQVSLNLLLDAVFDELMSPRRTNSEDSLPDVSDLYAFLQSLHTGMNVNPRFVPTPEMVTAYKRTSLTHLHPTERGELIPGTFENTMEMSLYATFSIPLIHGWLPPQADPAYEALERQAASYEQVQNLLFREEELEDKLSNDGLSEAEQELYQDIVTIRIFLEDSATQLTPWGIEVIGKAMRPGTFAILFRNDHFSTLYAHPHTMQLLSLVTDAGYGRHDEVVWETLVDVNGEQTEYLSGDFRVVGADSAAGPSNVDSARVPCGDQGSGEWTTVLGKRGKERQQDEDQVPMSPKHEQEDRDLALALQLQEEEEQRHHEEQARRRRESILSEQYIEQQARRPEPVNRGGMRRGYTGAAIAPERRSSNSVNIPVMSGAQPGRPSETPPAPQPQPLPQLQQPPQSQIQQQVRPLVPPRRPGVTRQAENGGEDAPPSYEQAAQDRAFVPPAGHPSFAGSNSVASRQTSRTSVSTGSDGQRTSRTLVFPRSKLARLAAMAIVQGWLPPTRAHYEIILKLWQFAYPVLGSMQWVVKWYGMGKTSAPSRFNIPGRVAWMTMEAPGFLTLLYIMRTLPQQHGIDDLPWQNRVLGGLFVIHYTYRAVLFPLLQPSMAPIHVLVWSLALSFQLFNATCLGSWLAAYGPVTAEAWAAQAPLPQFALGMAVFYVGLAGNFFHDEELREIRRREQRRQERIRKSAAGRSSSATDADGVAARKAVEKHYEIPQAGLFRYMLFPHYFCEWVEWMGFLIAAGWSCGPAWAFLVNEMVSMLPRAVRGKAWYVDRFGEEKIGKKWAVIPWVW</sequence>
<feature type="compositionally biased region" description="Low complexity" evidence="5">
    <location>
        <begin position="777"/>
        <end position="793"/>
    </location>
</feature>
<organism evidence="9 10">
    <name type="scientific">Tolypocladium ophioglossoides (strain CBS 100239)</name>
    <name type="common">Snaketongue truffleclub</name>
    <name type="synonym">Elaphocordyceps ophioglossoides</name>
    <dbReference type="NCBI Taxonomy" id="1163406"/>
    <lineage>
        <taxon>Eukaryota</taxon>
        <taxon>Fungi</taxon>
        <taxon>Dikarya</taxon>
        <taxon>Ascomycota</taxon>
        <taxon>Pezizomycotina</taxon>
        <taxon>Sordariomycetes</taxon>
        <taxon>Hypocreomycetidae</taxon>
        <taxon>Hypocreales</taxon>
        <taxon>Ophiocordycipitaceae</taxon>
        <taxon>Tolypocladium</taxon>
    </lineage>
</organism>
<feature type="compositionally biased region" description="Polar residues" evidence="5">
    <location>
        <begin position="52"/>
        <end position="61"/>
    </location>
</feature>
<feature type="transmembrane region" description="Helical" evidence="6">
    <location>
        <begin position="1118"/>
        <end position="1139"/>
    </location>
</feature>
<evidence type="ECO:0000256" key="3">
    <source>
        <dbReference type="ARBA" id="ARBA00022989"/>
    </source>
</evidence>
<feature type="compositionally biased region" description="Basic and acidic residues" evidence="5">
    <location>
        <begin position="240"/>
        <end position="258"/>
    </location>
</feature>
<dbReference type="GO" id="GO:0016627">
    <property type="term" value="F:oxidoreductase activity, acting on the CH-CH group of donors"/>
    <property type="evidence" value="ECO:0007669"/>
    <property type="project" value="InterPro"/>
</dbReference>
<dbReference type="EMBL" id="LFRF01000002">
    <property type="protein sequence ID" value="KND94572.1"/>
    <property type="molecule type" value="Genomic_DNA"/>
</dbReference>
<feature type="region of interest" description="Disordered" evidence="5">
    <location>
        <begin position="1"/>
        <end position="326"/>
    </location>
</feature>
<dbReference type="PANTHER" id="PTHR18063">
    <property type="entry name" value="NF-E2 INDUCIBLE PROTEIN"/>
    <property type="match status" value="1"/>
</dbReference>
<evidence type="ECO:0000256" key="1">
    <source>
        <dbReference type="ARBA" id="ARBA00004141"/>
    </source>
</evidence>
<dbReference type="PANTHER" id="PTHR18063:SF6">
    <property type="entry name" value="UBIQUITIN CARBOXYL-TERMINAL HYDROLASE"/>
    <property type="match status" value="1"/>
</dbReference>
<feature type="compositionally biased region" description="Polar residues" evidence="5">
    <location>
        <begin position="836"/>
        <end position="861"/>
    </location>
</feature>
<dbReference type="GO" id="GO:0006629">
    <property type="term" value="P:lipid metabolic process"/>
    <property type="evidence" value="ECO:0007669"/>
    <property type="project" value="InterPro"/>
</dbReference>
<dbReference type="Proteomes" id="UP000036947">
    <property type="component" value="Unassembled WGS sequence"/>
</dbReference>
<evidence type="ECO:0000256" key="2">
    <source>
        <dbReference type="ARBA" id="ARBA00022692"/>
    </source>
</evidence>
<name>A0A0L0NKB9_TOLOC</name>
<evidence type="ECO:0000256" key="5">
    <source>
        <dbReference type="SAM" id="MobiDB-lite"/>
    </source>
</evidence>
<dbReference type="GO" id="GO:0016020">
    <property type="term" value="C:membrane"/>
    <property type="evidence" value="ECO:0007669"/>
    <property type="project" value="UniProtKB-SubCell"/>
</dbReference>
<dbReference type="PROSITE" id="PS50244">
    <property type="entry name" value="S5A_REDUCTASE"/>
    <property type="match status" value="1"/>
</dbReference>
<feature type="domain" description="3-oxo-5-alpha-steroid 4-dehydrogenase C-terminal" evidence="7">
    <location>
        <begin position="1088"/>
        <end position="1177"/>
    </location>
</feature>
<proteinExistence type="predicted"/>
<dbReference type="OrthoDB" id="10261212at2759"/>